<protein>
    <submittedName>
        <fullName evidence="1">Uncharacterized protein</fullName>
    </submittedName>
</protein>
<accession>A0A2S2QBJ6</accession>
<proteinExistence type="predicted"/>
<sequence length="124" mass="14418">MSREVFIFFACRPTICYYRATDTENYCHHPSLCVKCGGDHFSDICTKYKSNPSKRAGLCMSNHTFSYRGRPIFNAFLKRRKSTYTKLQNSITVFMSPYLKTPRAYFWGKGAFAPPHGSYLYIIH</sequence>
<dbReference type="AlphaFoldDB" id="A0A2S2QBJ6"/>
<dbReference type="EMBL" id="GGMS01005904">
    <property type="protein sequence ID" value="MBY75107.1"/>
    <property type="molecule type" value="Transcribed_RNA"/>
</dbReference>
<name>A0A2S2QBJ6_9HEMI</name>
<reference evidence="1" key="1">
    <citation type="submission" date="2018-04" db="EMBL/GenBank/DDBJ databases">
        <title>Transcriptome assembly of Sipha flava.</title>
        <authorList>
            <person name="Scully E.D."/>
            <person name="Geib S.M."/>
            <person name="Palmer N.A."/>
            <person name="Koch K."/>
            <person name="Bradshaw J."/>
            <person name="Heng-Moss T."/>
            <person name="Sarath G."/>
        </authorList>
    </citation>
    <scope>NUCLEOTIDE SEQUENCE</scope>
</reference>
<gene>
    <name evidence="1" type="ORF">g.80559</name>
</gene>
<evidence type="ECO:0000313" key="1">
    <source>
        <dbReference type="EMBL" id="MBY75107.1"/>
    </source>
</evidence>
<organism evidence="1">
    <name type="scientific">Sipha flava</name>
    <name type="common">yellow sugarcane aphid</name>
    <dbReference type="NCBI Taxonomy" id="143950"/>
    <lineage>
        <taxon>Eukaryota</taxon>
        <taxon>Metazoa</taxon>
        <taxon>Ecdysozoa</taxon>
        <taxon>Arthropoda</taxon>
        <taxon>Hexapoda</taxon>
        <taxon>Insecta</taxon>
        <taxon>Pterygota</taxon>
        <taxon>Neoptera</taxon>
        <taxon>Paraneoptera</taxon>
        <taxon>Hemiptera</taxon>
        <taxon>Sternorrhyncha</taxon>
        <taxon>Aphidomorpha</taxon>
        <taxon>Aphidoidea</taxon>
        <taxon>Aphididae</taxon>
        <taxon>Sipha</taxon>
    </lineage>
</organism>